<dbReference type="SUPFAM" id="SSF54637">
    <property type="entry name" value="Thioesterase/thiol ester dehydrase-isomerase"/>
    <property type="match status" value="1"/>
</dbReference>
<proteinExistence type="predicted"/>
<dbReference type="AlphaFoldDB" id="A0A1T4KJL5"/>
<dbReference type="GO" id="GO:0016829">
    <property type="term" value="F:lyase activity"/>
    <property type="evidence" value="ECO:0007669"/>
    <property type="project" value="UniProtKB-KW"/>
</dbReference>
<sequence length="126" mass="13871">MILKNDFYHIAQASVDLPRATYEIALNAQHFIYQAHFPGEPITPGVCILQMACELLGEALHRPLALCGVKNVKFLSVLTPTETENIVYQFSGIEEQPDGTVKAKVNVVSGTTGYAKLSFTCQPCRE</sequence>
<evidence type="ECO:0000259" key="1">
    <source>
        <dbReference type="Pfam" id="PF22818"/>
    </source>
</evidence>
<protein>
    <submittedName>
        <fullName evidence="2">3-hydroxyacyl-[acyl-carrier-protein] dehydratase</fullName>
    </submittedName>
</protein>
<organism evidence="2 3">
    <name type="scientific">Segatella oulorum</name>
    <dbReference type="NCBI Taxonomy" id="28136"/>
    <lineage>
        <taxon>Bacteria</taxon>
        <taxon>Pseudomonadati</taxon>
        <taxon>Bacteroidota</taxon>
        <taxon>Bacteroidia</taxon>
        <taxon>Bacteroidales</taxon>
        <taxon>Prevotellaceae</taxon>
        <taxon>Segatella</taxon>
    </lineage>
</organism>
<gene>
    <name evidence="2" type="ORF">SAMN02745202_00082</name>
</gene>
<dbReference type="EMBL" id="FUXK01000001">
    <property type="protein sequence ID" value="SJZ42576.1"/>
    <property type="molecule type" value="Genomic_DNA"/>
</dbReference>
<accession>A0A1T4KJL5</accession>
<evidence type="ECO:0000313" key="3">
    <source>
        <dbReference type="Proteomes" id="UP000190065"/>
    </source>
</evidence>
<reference evidence="2 3" key="1">
    <citation type="submission" date="2017-02" db="EMBL/GenBank/DDBJ databases">
        <authorList>
            <person name="Peterson S.W."/>
        </authorList>
    </citation>
    <scope>NUCLEOTIDE SEQUENCE [LARGE SCALE GENOMIC DNA]</scope>
    <source>
        <strain evidence="2 3">ATCC 43324</strain>
    </source>
</reference>
<dbReference type="Proteomes" id="UP000190065">
    <property type="component" value="Unassembled WGS sequence"/>
</dbReference>
<name>A0A1T4KJL5_9BACT</name>
<dbReference type="InterPro" id="IPR029069">
    <property type="entry name" value="HotDog_dom_sf"/>
</dbReference>
<evidence type="ECO:0000313" key="2">
    <source>
        <dbReference type="EMBL" id="SJZ42576.1"/>
    </source>
</evidence>
<feature type="domain" description="ApeI dehydratase-like" evidence="1">
    <location>
        <begin position="19"/>
        <end position="89"/>
    </location>
</feature>
<dbReference type="Gene3D" id="3.10.129.10">
    <property type="entry name" value="Hotdog Thioesterase"/>
    <property type="match status" value="1"/>
</dbReference>
<dbReference type="InterPro" id="IPR054545">
    <property type="entry name" value="ApeI-like"/>
</dbReference>
<dbReference type="Pfam" id="PF22818">
    <property type="entry name" value="ApeI-like"/>
    <property type="match status" value="1"/>
</dbReference>
<dbReference type="RefSeq" id="WP_025069746.1">
    <property type="nucleotide sequence ID" value="NZ_FUXK01000001.1"/>
</dbReference>
<dbReference type="STRING" id="28136.SAMN02745202_00082"/>
<dbReference type="eggNOG" id="COG0764">
    <property type="taxonomic scope" value="Bacteria"/>
</dbReference>